<dbReference type="Proteomes" id="UP000038200">
    <property type="component" value="Unassembled WGS sequence"/>
</dbReference>
<reference evidence="2 3" key="1">
    <citation type="submission" date="2015-01" db="EMBL/GenBank/DDBJ databases">
        <authorList>
            <person name="Xiang T."/>
            <person name="Song Y."/>
            <person name="Huang L."/>
            <person name="Wang B."/>
            <person name="Wu P."/>
        </authorList>
    </citation>
    <scope>NUCLEOTIDE SEQUENCE [LARGE SCALE GENOMIC DNA]</scope>
    <source>
        <strain evidence="2 3">CcD93</strain>
    </source>
</reference>
<proteinExistence type="predicted"/>
<protein>
    <recommendedName>
        <fullName evidence="4">Lipoprotein</fullName>
    </recommendedName>
</protein>
<sequence>MMNKKLKIQHLLKLFVVLAMYSCSNGQTPTAYHIGKIPQLERFETLTKNEIRLDSLKDKHQKEELQMMLDGKAFIAGTPQEFVQKMIEKHKITALRYKDNRGRYFIKTLAKGKEYPFLSAEEEPFTTDCTCVLDNDTIKIRMGIWVFGGFQFNINLSKNDFQTLYWEDTHERNTYKQTLSDTLTDNITLEMQQQKLILAKKPTFTLGEELLGHLTFKTNEFYQQTEEIDAENSQDMLKVAKAGELYFRCQVRQKTEDDK</sequence>
<gene>
    <name evidence="2" type="ORF">CCAND93_1160011</name>
</gene>
<dbReference type="EMBL" id="CDOL01000020">
    <property type="protein sequence ID" value="CEN50470.1"/>
    <property type="molecule type" value="Genomic_DNA"/>
</dbReference>
<organism evidence="2 3">
    <name type="scientific">Capnocytophaga canis</name>
    <dbReference type="NCBI Taxonomy" id="1848903"/>
    <lineage>
        <taxon>Bacteria</taxon>
        <taxon>Pseudomonadati</taxon>
        <taxon>Bacteroidota</taxon>
        <taxon>Flavobacteriia</taxon>
        <taxon>Flavobacteriales</taxon>
        <taxon>Flavobacteriaceae</taxon>
        <taxon>Capnocytophaga</taxon>
    </lineage>
</organism>
<evidence type="ECO:0000313" key="3">
    <source>
        <dbReference type="Proteomes" id="UP000038200"/>
    </source>
</evidence>
<feature type="signal peptide" evidence="1">
    <location>
        <begin position="1"/>
        <end position="26"/>
    </location>
</feature>
<evidence type="ECO:0008006" key="4">
    <source>
        <dbReference type="Google" id="ProtNLM"/>
    </source>
</evidence>
<dbReference type="STRING" id="1848903.CCAND38_450005"/>
<dbReference type="AlphaFoldDB" id="A0A0B7IFA7"/>
<name>A0A0B7IFA7_9FLAO</name>
<evidence type="ECO:0000256" key="1">
    <source>
        <dbReference type="SAM" id="SignalP"/>
    </source>
</evidence>
<feature type="chain" id="PRO_5002116618" description="Lipoprotein" evidence="1">
    <location>
        <begin position="27"/>
        <end position="259"/>
    </location>
</feature>
<evidence type="ECO:0000313" key="2">
    <source>
        <dbReference type="EMBL" id="CEN50470.1"/>
    </source>
</evidence>
<keyword evidence="1" id="KW-0732">Signal</keyword>
<accession>A0A0B7IFA7</accession>